<evidence type="ECO:0000256" key="1">
    <source>
        <dbReference type="ARBA" id="ARBA00004123"/>
    </source>
</evidence>
<dbReference type="FunFam" id="1.10.10.60:FF:000010">
    <property type="entry name" value="Transcriptional activator Myb isoform A"/>
    <property type="match status" value="1"/>
</dbReference>
<dbReference type="OrthoDB" id="2143914at2759"/>
<dbReference type="InterPro" id="IPR017930">
    <property type="entry name" value="Myb_dom"/>
</dbReference>
<dbReference type="CDD" id="cd00167">
    <property type="entry name" value="SANT"/>
    <property type="match status" value="2"/>
</dbReference>
<organism evidence="8 9">
    <name type="scientific">Populus tomentosa</name>
    <name type="common">Chinese white poplar</name>
    <dbReference type="NCBI Taxonomy" id="118781"/>
    <lineage>
        <taxon>Eukaryota</taxon>
        <taxon>Viridiplantae</taxon>
        <taxon>Streptophyta</taxon>
        <taxon>Embryophyta</taxon>
        <taxon>Tracheophyta</taxon>
        <taxon>Spermatophyta</taxon>
        <taxon>Magnoliopsida</taxon>
        <taxon>eudicotyledons</taxon>
        <taxon>Gunneridae</taxon>
        <taxon>Pentapetalae</taxon>
        <taxon>rosids</taxon>
        <taxon>fabids</taxon>
        <taxon>Malpighiales</taxon>
        <taxon>Salicaceae</taxon>
        <taxon>Saliceae</taxon>
        <taxon>Populus</taxon>
    </lineage>
</organism>
<comment type="subcellular location">
    <subcellularLocation>
        <location evidence="1">Nucleus</location>
    </subcellularLocation>
</comment>
<feature type="domain" description="HTH myb-type" evidence="7">
    <location>
        <begin position="262"/>
        <end position="312"/>
    </location>
</feature>
<comment type="caution">
    <text evidence="8">The sequence shown here is derived from an EMBL/GenBank/DDBJ whole genome shotgun (WGS) entry which is preliminary data.</text>
</comment>
<dbReference type="GO" id="GO:0005634">
    <property type="term" value="C:nucleus"/>
    <property type="evidence" value="ECO:0007669"/>
    <property type="project" value="UniProtKB-SubCell"/>
</dbReference>
<dbReference type="FunFam" id="1.10.10.60:FF:000381">
    <property type="entry name" value="Transcription factor MYB119"/>
    <property type="match status" value="1"/>
</dbReference>
<keyword evidence="3" id="KW-0804">Transcription</keyword>
<keyword evidence="3" id="KW-0805">Transcription regulation</keyword>
<accession>A0A8X7Y7S6</accession>
<feature type="domain" description="Myb-like" evidence="6">
    <location>
        <begin position="206"/>
        <end position="257"/>
    </location>
</feature>
<evidence type="ECO:0000259" key="6">
    <source>
        <dbReference type="PROSITE" id="PS50090"/>
    </source>
</evidence>
<dbReference type="InterPro" id="IPR001005">
    <property type="entry name" value="SANT/Myb"/>
</dbReference>
<evidence type="ECO:0000256" key="2">
    <source>
        <dbReference type="ARBA" id="ARBA00022737"/>
    </source>
</evidence>
<gene>
    <name evidence="8" type="ORF">POTOM_050533</name>
</gene>
<protein>
    <submittedName>
        <fullName evidence="8">Uncharacterized protein</fullName>
    </submittedName>
</protein>
<dbReference type="EMBL" id="JAAWWB010000030">
    <property type="protein sequence ID" value="KAG6746021.1"/>
    <property type="molecule type" value="Genomic_DNA"/>
</dbReference>
<keyword evidence="5" id="KW-0539">Nucleus</keyword>
<dbReference type="GO" id="GO:0000978">
    <property type="term" value="F:RNA polymerase II cis-regulatory region sequence-specific DNA binding"/>
    <property type="evidence" value="ECO:0007669"/>
    <property type="project" value="TreeGrafter"/>
</dbReference>
<dbReference type="AlphaFoldDB" id="A0A8X7Y7S6"/>
<dbReference type="SMART" id="SM00717">
    <property type="entry name" value="SANT"/>
    <property type="match status" value="2"/>
</dbReference>
<evidence type="ECO:0000256" key="4">
    <source>
        <dbReference type="ARBA" id="ARBA00023125"/>
    </source>
</evidence>
<dbReference type="PROSITE" id="PS51294">
    <property type="entry name" value="HTH_MYB"/>
    <property type="match status" value="2"/>
</dbReference>
<dbReference type="Pfam" id="PF13921">
    <property type="entry name" value="Myb_DNA-bind_6"/>
    <property type="match status" value="1"/>
</dbReference>
<dbReference type="GO" id="GO:0000981">
    <property type="term" value="F:DNA-binding transcription factor activity, RNA polymerase II-specific"/>
    <property type="evidence" value="ECO:0007669"/>
    <property type="project" value="TreeGrafter"/>
</dbReference>
<evidence type="ECO:0000256" key="5">
    <source>
        <dbReference type="ARBA" id="ARBA00023242"/>
    </source>
</evidence>
<name>A0A8X7Y7S6_POPTO</name>
<evidence type="ECO:0000259" key="7">
    <source>
        <dbReference type="PROSITE" id="PS51294"/>
    </source>
</evidence>
<keyword evidence="2" id="KW-0677">Repeat</keyword>
<dbReference type="Proteomes" id="UP000886885">
    <property type="component" value="Chromosome 15D"/>
</dbReference>
<keyword evidence="4" id="KW-0238">DNA-binding</keyword>
<dbReference type="PROSITE" id="PS50090">
    <property type="entry name" value="MYB_LIKE"/>
    <property type="match status" value="2"/>
</dbReference>
<sequence length="459" mass="51939">MTIEPQDFLELENNNLRRASQPMFLSNKPYMKEDYFPFETGPASPSSKGFLQDFDHLDDDRDSQFHANGSASNPFFGVQTGSNFDSFDAFPYGLSSDIDFYDYECKPFEGYNINGGGGYGHGLVNEDFHSGAYLNMSSQRNPIDDIGSNQGHVSLNFEEIKPVSFVVPDEASCVSAATNECKRKMGLNETRALLPPARKAWKGPKKNSIVKGQWTTEEDRILIQLVEQNGVRKWCHVAQMLPGRIGKQCRERWHNHLRPNIKKDTWSLEEDKVLIQAHSELGNRWAEIAKMLPGRTENSIKNHWNATKRKQYSKRKCRPKYPRASLLQDYIKSLNFDSGITGRGLGITTASTDIVPGNDTRMKAPELLPRDLVLFKDNGDGLVPNYSFNEVPDFDIHEKIFRGGCSVDSILDELPCDDSVAHDQKRLEMDVPEPDVTPFVGFEVKKEVDLVEMISQSIM</sequence>
<feature type="domain" description="Myb-like" evidence="6">
    <location>
        <begin position="258"/>
        <end position="308"/>
    </location>
</feature>
<evidence type="ECO:0000256" key="3">
    <source>
        <dbReference type="ARBA" id="ARBA00023015"/>
    </source>
</evidence>
<keyword evidence="9" id="KW-1185">Reference proteome</keyword>
<dbReference type="InterPro" id="IPR050560">
    <property type="entry name" value="MYB_TF"/>
</dbReference>
<dbReference type="PANTHER" id="PTHR45614">
    <property type="entry name" value="MYB PROTEIN-RELATED"/>
    <property type="match status" value="1"/>
</dbReference>
<proteinExistence type="predicted"/>
<dbReference type="PANTHER" id="PTHR45614:SF285">
    <property type="entry name" value="TRANSCRIPTION FACTOR MYB98"/>
    <property type="match status" value="1"/>
</dbReference>
<reference evidence="8" key="1">
    <citation type="journal article" date="2020" name="bioRxiv">
        <title>Hybrid origin of Populus tomentosa Carr. identified through genome sequencing and phylogenomic analysis.</title>
        <authorList>
            <person name="An X."/>
            <person name="Gao K."/>
            <person name="Chen Z."/>
            <person name="Li J."/>
            <person name="Yang X."/>
            <person name="Yang X."/>
            <person name="Zhou J."/>
            <person name="Guo T."/>
            <person name="Zhao T."/>
            <person name="Huang S."/>
            <person name="Miao D."/>
            <person name="Khan W.U."/>
            <person name="Rao P."/>
            <person name="Ye M."/>
            <person name="Lei B."/>
            <person name="Liao W."/>
            <person name="Wang J."/>
            <person name="Ji L."/>
            <person name="Li Y."/>
            <person name="Guo B."/>
            <person name="Mustafa N.S."/>
            <person name="Li S."/>
            <person name="Yun Q."/>
            <person name="Keller S.R."/>
            <person name="Mao J."/>
            <person name="Zhang R."/>
            <person name="Strauss S.H."/>
        </authorList>
    </citation>
    <scope>NUCLEOTIDE SEQUENCE</scope>
    <source>
        <strain evidence="8">GM15</strain>
        <tissue evidence="8">Leaf</tissue>
    </source>
</reference>
<evidence type="ECO:0000313" key="8">
    <source>
        <dbReference type="EMBL" id="KAG6746021.1"/>
    </source>
</evidence>
<evidence type="ECO:0000313" key="9">
    <source>
        <dbReference type="Proteomes" id="UP000886885"/>
    </source>
</evidence>
<feature type="domain" description="HTH myb-type" evidence="7">
    <location>
        <begin position="206"/>
        <end position="261"/>
    </location>
</feature>